<dbReference type="Proteomes" id="UP000077428">
    <property type="component" value="Unassembled WGS sequence"/>
</dbReference>
<dbReference type="AlphaFoldDB" id="A0A166AY35"/>
<evidence type="ECO:0000313" key="1">
    <source>
        <dbReference type="EMBL" id="KZX12618.1"/>
    </source>
</evidence>
<accession>A0A166AY35</accession>
<dbReference type="RefSeq" id="WP_063720353.1">
    <property type="nucleotide sequence ID" value="NZ_CAJVUI010000002.1"/>
</dbReference>
<dbReference type="STRING" id="66851.MBORA_11020"/>
<reference evidence="2" key="1">
    <citation type="journal article" date="2016" name="Genome Announc.">
        <title>Draft Genome Sequences of Methanobrevibacter curvatus DSM11111, Methanobrevibacter cuticularis DSM11139, Methanobrevibacter filiformis DSM11501, and Methanobrevibacter oralis DSM7256.</title>
        <authorList>
            <person name="Poehlein A."/>
            <person name="Seedorf H."/>
        </authorList>
    </citation>
    <scope>NUCLEOTIDE SEQUENCE [LARGE SCALE GENOMIC DNA]</scope>
    <source>
        <strain evidence="2">DSM 7256 / JCM 30027 / ZR</strain>
    </source>
</reference>
<protein>
    <submittedName>
        <fullName evidence="1">Uncharacterized protein</fullName>
    </submittedName>
</protein>
<dbReference type="EMBL" id="LWMU01000067">
    <property type="protein sequence ID" value="KZX12618.1"/>
    <property type="molecule type" value="Genomic_DNA"/>
</dbReference>
<gene>
    <name evidence="1" type="ORF">MBORA_11020</name>
</gene>
<comment type="caution">
    <text evidence="1">The sequence shown here is derived from an EMBL/GenBank/DDBJ whole genome shotgun (WGS) entry which is preliminary data.</text>
</comment>
<dbReference type="PATRIC" id="fig|66851.6.peg.1206"/>
<dbReference type="OrthoDB" id="76194at2157"/>
<keyword evidence="2" id="KW-1185">Reference proteome</keyword>
<sequence length="212" mass="25098">MIRKIQVLWYLNKEDFENYCIDFKKYESHKLEGYEICDVDEDLIYDLCDINPNQLEPIGYFKNKKEIENYISDYITNSEFELELNSPELKNKIKKSIEKINFTNEDYYICIGSGIGCNDSIITNWYDSLKKEYSKALKEDLWVLKVCNYDPYNLALTGKTLTYVLSDILNLKESYFDKLIPNKGSISVDEWNNILDKVYKKNKIYLGLNRVV</sequence>
<proteinExistence type="predicted"/>
<organism evidence="1 2">
    <name type="scientific">Methanobrevibacter oralis</name>
    <dbReference type="NCBI Taxonomy" id="66851"/>
    <lineage>
        <taxon>Archaea</taxon>
        <taxon>Methanobacteriati</taxon>
        <taxon>Methanobacteriota</taxon>
        <taxon>Methanomada group</taxon>
        <taxon>Methanobacteria</taxon>
        <taxon>Methanobacteriales</taxon>
        <taxon>Methanobacteriaceae</taxon>
        <taxon>Methanobrevibacter</taxon>
    </lineage>
</organism>
<name>A0A166AY35_METOA</name>
<evidence type="ECO:0000313" key="2">
    <source>
        <dbReference type="Proteomes" id="UP000077428"/>
    </source>
</evidence>